<gene>
    <name evidence="2" type="ORF">M0R89_17030</name>
</gene>
<dbReference type="KEGG" id="halx:M0R89_17030"/>
<dbReference type="Pfam" id="PF09962">
    <property type="entry name" value="DUF2196"/>
    <property type="match status" value="1"/>
</dbReference>
<keyword evidence="3" id="KW-1185">Reference proteome</keyword>
<organism evidence="2 3">
    <name type="scientific">Halorussus limi</name>
    <dbReference type="NCBI Taxonomy" id="2938695"/>
    <lineage>
        <taxon>Archaea</taxon>
        <taxon>Methanobacteriati</taxon>
        <taxon>Methanobacteriota</taxon>
        <taxon>Stenosarchaea group</taxon>
        <taxon>Halobacteria</taxon>
        <taxon>Halobacteriales</taxon>
        <taxon>Haladaptataceae</taxon>
        <taxon>Halorussus</taxon>
    </lineage>
</organism>
<evidence type="ECO:0000313" key="2">
    <source>
        <dbReference type="EMBL" id="UPV74228.1"/>
    </source>
</evidence>
<dbReference type="Proteomes" id="UP000830729">
    <property type="component" value="Chromosome"/>
</dbReference>
<feature type="region of interest" description="Disordered" evidence="1">
    <location>
        <begin position="1"/>
        <end position="32"/>
    </location>
</feature>
<protein>
    <submittedName>
        <fullName evidence="2">YwbE family protein</fullName>
    </submittedName>
</protein>
<sequence length="68" mass="7297">MSGNRPDEEELRPGMTVEIDQSNADNAADADPIRGDIRAVIDEGDSPQGVKVKLESGVTGYVRRVVAE</sequence>
<evidence type="ECO:0000313" key="3">
    <source>
        <dbReference type="Proteomes" id="UP000830729"/>
    </source>
</evidence>
<dbReference type="EMBL" id="CP096659">
    <property type="protein sequence ID" value="UPV74228.1"/>
    <property type="molecule type" value="Genomic_DNA"/>
</dbReference>
<evidence type="ECO:0000256" key="1">
    <source>
        <dbReference type="SAM" id="MobiDB-lite"/>
    </source>
</evidence>
<name>A0A8U0HTJ8_9EURY</name>
<accession>A0A8U0HTJ8</accession>
<dbReference type="AlphaFoldDB" id="A0A8U0HTJ8"/>
<proteinExistence type="predicted"/>
<reference evidence="2 3" key="1">
    <citation type="submission" date="2022-04" db="EMBL/GenBank/DDBJ databases">
        <title>Diverse halophilic archaea isolated from saline environments.</title>
        <authorList>
            <person name="Cui H.-L."/>
        </authorList>
    </citation>
    <scope>NUCLEOTIDE SEQUENCE [LARGE SCALE GENOMIC DNA]</scope>
    <source>
        <strain evidence="2 3">XZYJT49</strain>
    </source>
</reference>
<dbReference type="GeneID" id="72186939"/>
<dbReference type="RefSeq" id="WP_248650274.1">
    <property type="nucleotide sequence ID" value="NZ_CP096659.1"/>
</dbReference>
<dbReference type="InterPro" id="IPR019240">
    <property type="entry name" value="DUF2196"/>
</dbReference>